<evidence type="ECO:0000256" key="4">
    <source>
        <dbReference type="ARBA" id="ARBA00022679"/>
    </source>
</evidence>
<dbReference type="SMART" id="SM00387">
    <property type="entry name" value="HATPase_c"/>
    <property type="match status" value="1"/>
</dbReference>
<dbReference type="InterPro" id="IPR005467">
    <property type="entry name" value="His_kinase_dom"/>
</dbReference>
<dbReference type="InterPro" id="IPR001789">
    <property type="entry name" value="Sig_transdc_resp-reg_receiver"/>
</dbReference>
<dbReference type="Pfam" id="PF00512">
    <property type="entry name" value="HisKA"/>
    <property type="match status" value="1"/>
</dbReference>
<evidence type="ECO:0000259" key="9">
    <source>
        <dbReference type="PROSITE" id="PS50110"/>
    </source>
</evidence>
<evidence type="ECO:0000259" key="8">
    <source>
        <dbReference type="PROSITE" id="PS50109"/>
    </source>
</evidence>
<evidence type="ECO:0000259" key="10">
    <source>
        <dbReference type="PROSITE" id="PS50112"/>
    </source>
</evidence>
<dbReference type="InterPro" id="IPR013656">
    <property type="entry name" value="PAS_4"/>
</dbReference>
<dbReference type="Gene3D" id="3.40.50.2300">
    <property type="match status" value="1"/>
</dbReference>
<comment type="catalytic activity">
    <reaction evidence="1">
        <text>ATP + protein L-histidine = ADP + protein N-phospho-L-histidine.</text>
        <dbReference type="EC" id="2.7.13.3"/>
    </reaction>
</comment>
<dbReference type="Pfam" id="PF08448">
    <property type="entry name" value="PAS_4"/>
    <property type="match status" value="1"/>
</dbReference>
<dbReference type="Pfam" id="PF00072">
    <property type="entry name" value="Response_reg"/>
    <property type="match status" value="1"/>
</dbReference>
<dbReference type="InterPro" id="IPR003661">
    <property type="entry name" value="HisK_dim/P_dom"/>
</dbReference>
<keyword evidence="4" id="KW-0808">Transferase</keyword>
<gene>
    <name evidence="12" type="ORF">GCM10008942_10070</name>
</gene>
<dbReference type="PANTHER" id="PTHR43047:SF72">
    <property type="entry name" value="OSMOSENSING HISTIDINE PROTEIN KINASE SLN1"/>
    <property type="match status" value="1"/>
</dbReference>
<dbReference type="SMART" id="SM00091">
    <property type="entry name" value="PAS"/>
    <property type="match status" value="2"/>
</dbReference>
<comment type="caution">
    <text evidence="12">The sequence shown here is derived from an EMBL/GenBank/DDBJ whole genome shotgun (WGS) entry which is preliminary data.</text>
</comment>
<evidence type="ECO:0000313" key="12">
    <source>
        <dbReference type="EMBL" id="GAA0563620.1"/>
    </source>
</evidence>
<dbReference type="Gene3D" id="1.10.287.130">
    <property type="match status" value="1"/>
</dbReference>
<dbReference type="CDD" id="cd00130">
    <property type="entry name" value="PAS"/>
    <property type="match status" value="2"/>
</dbReference>
<dbReference type="NCBIfam" id="TIGR00229">
    <property type="entry name" value="sensory_box"/>
    <property type="match status" value="2"/>
</dbReference>
<dbReference type="InterPro" id="IPR036890">
    <property type="entry name" value="HATPase_C_sf"/>
</dbReference>
<evidence type="ECO:0000256" key="2">
    <source>
        <dbReference type="ARBA" id="ARBA00012438"/>
    </source>
</evidence>
<dbReference type="InterPro" id="IPR011006">
    <property type="entry name" value="CheY-like_superfamily"/>
</dbReference>
<dbReference type="SMART" id="SM00388">
    <property type="entry name" value="HisKA"/>
    <property type="match status" value="1"/>
</dbReference>
<dbReference type="PROSITE" id="PS50110">
    <property type="entry name" value="RESPONSE_REGULATORY"/>
    <property type="match status" value="1"/>
</dbReference>
<keyword evidence="5" id="KW-0418">Kinase</keyword>
<keyword evidence="7" id="KW-0175">Coiled coil</keyword>
<evidence type="ECO:0000259" key="11">
    <source>
        <dbReference type="PROSITE" id="PS50113"/>
    </source>
</evidence>
<dbReference type="SUPFAM" id="SSF55874">
    <property type="entry name" value="ATPase domain of HSP90 chaperone/DNA topoisomerase II/histidine kinase"/>
    <property type="match status" value="1"/>
</dbReference>
<dbReference type="SUPFAM" id="SSF52172">
    <property type="entry name" value="CheY-like"/>
    <property type="match status" value="1"/>
</dbReference>
<dbReference type="SUPFAM" id="SSF47384">
    <property type="entry name" value="Homodimeric domain of signal transducing histidine kinase"/>
    <property type="match status" value="1"/>
</dbReference>
<feature type="coiled-coil region" evidence="7">
    <location>
        <begin position="276"/>
        <end position="303"/>
    </location>
</feature>
<dbReference type="InterPro" id="IPR035965">
    <property type="entry name" value="PAS-like_dom_sf"/>
</dbReference>
<dbReference type="InterPro" id="IPR036097">
    <property type="entry name" value="HisK_dim/P_sf"/>
</dbReference>
<dbReference type="PROSITE" id="PS50112">
    <property type="entry name" value="PAS"/>
    <property type="match status" value="1"/>
</dbReference>
<dbReference type="SUPFAM" id="SSF55785">
    <property type="entry name" value="PYP-like sensor domain (PAS domain)"/>
    <property type="match status" value="2"/>
</dbReference>
<keyword evidence="13" id="KW-1185">Reference proteome</keyword>
<dbReference type="InterPro" id="IPR004358">
    <property type="entry name" value="Sig_transdc_His_kin-like_C"/>
</dbReference>
<dbReference type="PANTHER" id="PTHR43047">
    <property type="entry name" value="TWO-COMPONENT HISTIDINE PROTEIN KINASE"/>
    <property type="match status" value="1"/>
</dbReference>
<dbReference type="PROSITE" id="PS50113">
    <property type="entry name" value="PAC"/>
    <property type="match status" value="1"/>
</dbReference>
<dbReference type="PROSITE" id="PS50109">
    <property type="entry name" value="HIS_KIN"/>
    <property type="match status" value="1"/>
</dbReference>
<dbReference type="EMBL" id="BAAADD010000002">
    <property type="protein sequence ID" value="GAA0563620.1"/>
    <property type="molecule type" value="Genomic_DNA"/>
</dbReference>
<evidence type="ECO:0000256" key="3">
    <source>
        <dbReference type="ARBA" id="ARBA00022553"/>
    </source>
</evidence>
<proteinExistence type="predicted"/>
<evidence type="ECO:0000256" key="6">
    <source>
        <dbReference type="PROSITE-ProRule" id="PRU00169"/>
    </source>
</evidence>
<feature type="domain" description="PAC" evidence="11">
    <location>
        <begin position="222"/>
        <end position="274"/>
    </location>
</feature>
<dbReference type="Gene3D" id="3.30.565.10">
    <property type="entry name" value="Histidine kinase-like ATPase, C-terminal domain"/>
    <property type="match status" value="1"/>
</dbReference>
<dbReference type="SMART" id="SM00448">
    <property type="entry name" value="REC"/>
    <property type="match status" value="1"/>
</dbReference>
<evidence type="ECO:0000256" key="1">
    <source>
        <dbReference type="ARBA" id="ARBA00000085"/>
    </source>
</evidence>
<feature type="domain" description="Histidine kinase" evidence="8">
    <location>
        <begin position="310"/>
        <end position="523"/>
    </location>
</feature>
<sequence>MTTSKDQLRAALNVSPDAMFVLDKLGTVVEVNDAAVELFGYVPDELIGQPARIFVPEKTVGYHRQSYQSFFTRPVRQKLTSAMHMPLRTKSGQELPVEVTIGPLTMAGSLYAVCSVRDISAHAKREEQFRATIDELDRRLRASELDFRRTNEHFKLFLKHAPAAIALVDRQMRYLIVSDRLLEDFGLKESDVHGMSMYDVFPDMPERWKDAHRRCLAGETLGADEDAFVRANGSTEWLTWEMHPWRTTDGRIAGIFLVSELITARKNAETALKKSYLELEQRVAERTAELERLKNDATRANTQKSWFVAAASHDLRQPLQASLAYLSVLSRKAGREDLEELCEKSRQPLKAMSDILDVLLDISDLESGHVKPQMQDFSLGDLLQRVIANAQHQAQEKGLRLSCLPTELTVHSDPRLLERVVSNFVTNAIRYTDKGLIGIYCEASGSKVCISVTDTGIGIPADALGVIFEDHVQLANPARDRRKGLGLGLSIAKRIADALGHRISVQSELGSGSSFSIELPQSSVAVARAPAAPEKTAAAAEHPVVLLIDDDQDVAEAMQMLLQSYDFETYMASSRDAALAMLESGLVPGLVLCDYRMPGANGIDVIRQLRQTLETEVPAVIMTGDMGLTSCDLKRCAVLHKPVDVDKFFAVIGTLAA</sequence>
<dbReference type="Pfam" id="PF02518">
    <property type="entry name" value="HATPase_c"/>
    <property type="match status" value="1"/>
</dbReference>
<dbReference type="InterPro" id="IPR000014">
    <property type="entry name" value="PAS"/>
</dbReference>
<dbReference type="CDD" id="cd00082">
    <property type="entry name" value="HisKA"/>
    <property type="match status" value="1"/>
</dbReference>
<dbReference type="CDD" id="cd00156">
    <property type="entry name" value="REC"/>
    <property type="match status" value="1"/>
</dbReference>
<protein>
    <recommendedName>
        <fullName evidence="2">histidine kinase</fullName>
        <ecNumber evidence="2">2.7.13.3</ecNumber>
    </recommendedName>
</protein>
<feature type="domain" description="PAS" evidence="10">
    <location>
        <begin position="4"/>
        <end position="57"/>
    </location>
</feature>
<organism evidence="12 13">
    <name type="scientific">Rhizomicrobium electricum</name>
    <dbReference type="NCBI Taxonomy" id="480070"/>
    <lineage>
        <taxon>Bacteria</taxon>
        <taxon>Pseudomonadati</taxon>
        <taxon>Pseudomonadota</taxon>
        <taxon>Alphaproteobacteria</taxon>
        <taxon>Micropepsales</taxon>
        <taxon>Micropepsaceae</taxon>
        <taxon>Rhizomicrobium</taxon>
    </lineage>
</organism>
<dbReference type="InterPro" id="IPR013767">
    <property type="entry name" value="PAS_fold"/>
</dbReference>
<dbReference type="PRINTS" id="PR00344">
    <property type="entry name" value="BCTRLSENSOR"/>
</dbReference>
<evidence type="ECO:0000256" key="7">
    <source>
        <dbReference type="SAM" id="Coils"/>
    </source>
</evidence>
<feature type="domain" description="Response regulatory" evidence="9">
    <location>
        <begin position="544"/>
        <end position="656"/>
    </location>
</feature>
<keyword evidence="3 6" id="KW-0597">Phosphoprotein</keyword>
<accession>A0ABP3PB58</accession>
<feature type="modified residue" description="4-aspartylphosphate" evidence="6">
    <location>
        <position position="594"/>
    </location>
</feature>
<dbReference type="InterPro" id="IPR000700">
    <property type="entry name" value="PAS-assoc_C"/>
</dbReference>
<dbReference type="InterPro" id="IPR003594">
    <property type="entry name" value="HATPase_dom"/>
</dbReference>
<dbReference type="EC" id="2.7.13.3" evidence="2"/>
<name>A0ABP3PB58_9PROT</name>
<dbReference type="Proteomes" id="UP001499951">
    <property type="component" value="Unassembled WGS sequence"/>
</dbReference>
<reference evidence="13" key="1">
    <citation type="journal article" date="2019" name="Int. J. Syst. Evol. Microbiol.">
        <title>The Global Catalogue of Microorganisms (GCM) 10K type strain sequencing project: providing services to taxonomists for standard genome sequencing and annotation.</title>
        <authorList>
            <consortium name="The Broad Institute Genomics Platform"/>
            <consortium name="The Broad Institute Genome Sequencing Center for Infectious Disease"/>
            <person name="Wu L."/>
            <person name="Ma J."/>
        </authorList>
    </citation>
    <scope>NUCLEOTIDE SEQUENCE [LARGE SCALE GENOMIC DNA]</scope>
    <source>
        <strain evidence="13">JCM 15089</strain>
    </source>
</reference>
<dbReference type="Pfam" id="PF00989">
    <property type="entry name" value="PAS"/>
    <property type="match status" value="1"/>
</dbReference>
<evidence type="ECO:0000256" key="5">
    <source>
        <dbReference type="ARBA" id="ARBA00022777"/>
    </source>
</evidence>
<evidence type="ECO:0000313" key="13">
    <source>
        <dbReference type="Proteomes" id="UP001499951"/>
    </source>
</evidence>
<dbReference type="Gene3D" id="3.30.450.20">
    <property type="entry name" value="PAS domain"/>
    <property type="match status" value="2"/>
</dbReference>
<dbReference type="RefSeq" id="WP_166932645.1">
    <property type="nucleotide sequence ID" value="NZ_BAAADD010000002.1"/>
</dbReference>